<dbReference type="RefSeq" id="WP_378113687.1">
    <property type="nucleotide sequence ID" value="NZ_JBHSNC010000056.1"/>
</dbReference>
<comment type="caution">
    <text evidence="2">The sequence shown here is derived from an EMBL/GenBank/DDBJ whole genome shotgun (WGS) entry which is preliminary data.</text>
</comment>
<keyword evidence="1" id="KW-0812">Transmembrane</keyword>
<dbReference type="Proteomes" id="UP001596108">
    <property type="component" value="Unassembled WGS sequence"/>
</dbReference>
<reference evidence="3" key="1">
    <citation type="journal article" date="2019" name="Int. J. Syst. Evol. Microbiol.">
        <title>The Global Catalogue of Microorganisms (GCM) 10K type strain sequencing project: providing services to taxonomists for standard genome sequencing and annotation.</title>
        <authorList>
            <consortium name="The Broad Institute Genomics Platform"/>
            <consortium name="The Broad Institute Genome Sequencing Center for Infectious Disease"/>
            <person name="Wu L."/>
            <person name="Ma J."/>
        </authorList>
    </citation>
    <scope>NUCLEOTIDE SEQUENCE [LARGE SCALE GENOMIC DNA]</scope>
    <source>
        <strain evidence="3">CGMCC 1.18578</strain>
    </source>
</reference>
<keyword evidence="1" id="KW-1133">Transmembrane helix</keyword>
<sequence length="67" mass="7647">MKQSHNGNPEPDFSAWSDRIERYLRRGILILAILLCLSQLVLQFPAVRYWMTTTDESEGVPFPGIAP</sequence>
<evidence type="ECO:0000313" key="3">
    <source>
        <dbReference type="Proteomes" id="UP001596108"/>
    </source>
</evidence>
<dbReference type="EMBL" id="JBHSNC010000056">
    <property type="protein sequence ID" value="MFC5531720.1"/>
    <property type="molecule type" value="Genomic_DNA"/>
</dbReference>
<organism evidence="2 3">
    <name type="scientific">Cohnella yongneupensis</name>
    <dbReference type="NCBI Taxonomy" id="425006"/>
    <lineage>
        <taxon>Bacteria</taxon>
        <taxon>Bacillati</taxon>
        <taxon>Bacillota</taxon>
        <taxon>Bacilli</taxon>
        <taxon>Bacillales</taxon>
        <taxon>Paenibacillaceae</taxon>
        <taxon>Cohnella</taxon>
    </lineage>
</organism>
<accession>A0ABW0R3V3</accession>
<proteinExistence type="predicted"/>
<feature type="transmembrane region" description="Helical" evidence="1">
    <location>
        <begin position="28"/>
        <end position="51"/>
    </location>
</feature>
<keyword evidence="1" id="KW-0472">Membrane</keyword>
<name>A0ABW0R3V3_9BACL</name>
<protein>
    <submittedName>
        <fullName evidence="2">Uncharacterized protein</fullName>
    </submittedName>
</protein>
<gene>
    <name evidence="2" type="ORF">ACFPQ4_20075</name>
</gene>
<keyword evidence="3" id="KW-1185">Reference proteome</keyword>
<evidence type="ECO:0000256" key="1">
    <source>
        <dbReference type="SAM" id="Phobius"/>
    </source>
</evidence>
<evidence type="ECO:0000313" key="2">
    <source>
        <dbReference type="EMBL" id="MFC5531720.1"/>
    </source>
</evidence>